<gene>
    <name evidence="2" type="ORF">AVDCRST_MAG53-1221</name>
</gene>
<accession>A0A6J4RI21</accession>
<dbReference type="EMBL" id="CADCVR010000001">
    <property type="protein sequence ID" value="CAA9470208.1"/>
    <property type="molecule type" value="Genomic_DNA"/>
</dbReference>
<evidence type="ECO:0000256" key="1">
    <source>
        <dbReference type="SAM" id="MobiDB-lite"/>
    </source>
</evidence>
<sequence>MSSGAVASTPTTVLPPRELTIRPAGAPWWARRGAGAPGGRAATRMLSTNRMRTWGSLLRRWERWRGSGGVRWRRASPADGADRKTASRSRLLSEPLS</sequence>
<protein>
    <submittedName>
        <fullName evidence="2">Uncharacterized protein</fullName>
    </submittedName>
</protein>
<dbReference type="AlphaFoldDB" id="A0A6J4RI21"/>
<evidence type="ECO:0000313" key="2">
    <source>
        <dbReference type="EMBL" id="CAA9470208.1"/>
    </source>
</evidence>
<organism evidence="2">
    <name type="scientific">uncultured Solirubrobacteraceae bacterium</name>
    <dbReference type="NCBI Taxonomy" id="1162706"/>
    <lineage>
        <taxon>Bacteria</taxon>
        <taxon>Bacillati</taxon>
        <taxon>Actinomycetota</taxon>
        <taxon>Thermoleophilia</taxon>
        <taxon>Solirubrobacterales</taxon>
        <taxon>Solirubrobacteraceae</taxon>
        <taxon>environmental samples</taxon>
    </lineage>
</organism>
<name>A0A6J4RI21_9ACTN</name>
<reference evidence="2" key="1">
    <citation type="submission" date="2020-02" db="EMBL/GenBank/DDBJ databases">
        <authorList>
            <person name="Meier V. D."/>
        </authorList>
    </citation>
    <scope>NUCLEOTIDE SEQUENCE</scope>
    <source>
        <strain evidence="2">AVDCRST_MAG53</strain>
    </source>
</reference>
<feature type="region of interest" description="Disordered" evidence="1">
    <location>
        <begin position="69"/>
        <end position="97"/>
    </location>
</feature>
<proteinExistence type="predicted"/>